<proteinExistence type="predicted"/>
<organism evidence="1 2">
    <name type="scientific">Thermodesulfobacterium geofontis</name>
    <dbReference type="NCBI Taxonomy" id="1295609"/>
    <lineage>
        <taxon>Bacteria</taxon>
        <taxon>Pseudomonadati</taxon>
        <taxon>Thermodesulfobacteriota</taxon>
        <taxon>Thermodesulfobacteria</taxon>
        <taxon>Thermodesulfobacteriales</taxon>
        <taxon>Thermodesulfobacteriaceae</taxon>
        <taxon>Thermodesulfobacterium</taxon>
    </lineage>
</organism>
<accession>A0A2N7PNU1</accession>
<evidence type="ECO:0000313" key="1">
    <source>
        <dbReference type="EMBL" id="PMP67425.1"/>
    </source>
</evidence>
<name>A0A2N7PNU1_9BACT</name>
<protein>
    <submittedName>
        <fullName evidence="1">Uncharacterized protein</fullName>
    </submittedName>
</protein>
<sequence length="190" mass="22991">MQKKITALSEELVKYLENKKDFILKKWKSVFWDSFGEEAKRFFTKEVDRFQNPFGYRIDETFEGLIGVLFGDFKWDEAEYYLRRLVQLRAVQETIPSRALNMFLQLKGIIRKEMGEEILKKFGIEEFLKIEDRINAFMLKSFDFFMDYREKLNQLRYDEWKRAHFLLLKRAGLVYDPMEGMPKSESEEIN</sequence>
<dbReference type="AlphaFoldDB" id="A0A2N7PNU1"/>
<gene>
    <name evidence="1" type="ORF">C0190_03340</name>
</gene>
<dbReference type="Proteomes" id="UP000235460">
    <property type="component" value="Unassembled WGS sequence"/>
</dbReference>
<comment type="caution">
    <text evidence="1">The sequence shown here is derived from an EMBL/GenBank/DDBJ whole genome shotgun (WGS) entry which is preliminary data.</text>
</comment>
<evidence type="ECO:0000313" key="2">
    <source>
        <dbReference type="Proteomes" id="UP000235460"/>
    </source>
</evidence>
<dbReference type="EMBL" id="PNIK01000049">
    <property type="protein sequence ID" value="PMP67425.1"/>
    <property type="molecule type" value="Genomic_DNA"/>
</dbReference>
<reference evidence="1 2" key="1">
    <citation type="submission" date="2018-01" db="EMBL/GenBank/DDBJ databases">
        <title>Metagenomic assembled genomes from two thermal pools in the Uzon Caldera, Kamchatka, Russia.</title>
        <authorList>
            <person name="Wilkins L."/>
            <person name="Ettinger C."/>
        </authorList>
    </citation>
    <scope>NUCLEOTIDE SEQUENCE [LARGE SCALE GENOMIC DNA]</scope>
    <source>
        <strain evidence="1">ZAV-08</strain>
    </source>
</reference>